<proteinExistence type="predicted"/>
<dbReference type="GO" id="GO:0004519">
    <property type="term" value="F:endonuclease activity"/>
    <property type="evidence" value="ECO:0007669"/>
    <property type="project" value="InterPro"/>
</dbReference>
<protein>
    <submittedName>
        <fullName evidence="3">Phage terminase large subunit-like protein</fullName>
    </submittedName>
</protein>
<accession>A0A315Y312</accession>
<dbReference type="InterPro" id="IPR027417">
    <property type="entry name" value="P-loop_NTPase"/>
</dbReference>
<dbReference type="RefSeq" id="WP_347504405.1">
    <property type="nucleotide sequence ID" value="NZ_QGDI01000003.1"/>
</dbReference>
<dbReference type="Pfam" id="PF20441">
    <property type="entry name" value="TerL_nuclease"/>
    <property type="match status" value="1"/>
</dbReference>
<dbReference type="AlphaFoldDB" id="A0A315Y312"/>
<feature type="domain" description="Terminase large subunit-like endonuclease" evidence="2">
    <location>
        <begin position="256"/>
        <end position="545"/>
    </location>
</feature>
<reference evidence="3 4" key="1">
    <citation type="submission" date="2018-05" db="EMBL/GenBank/DDBJ databases">
        <title>The Hungate 1000. A catalogue of reference genomes from the rumen microbiome.</title>
        <authorList>
            <person name="Kelly W."/>
        </authorList>
    </citation>
    <scope>NUCLEOTIDE SEQUENCE [LARGE SCALE GENOMIC DNA]</scope>
    <source>
        <strain evidence="3 4">SAb67</strain>
    </source>
</reference>
<comment type="caution">
    <text evidence="3">The sequence shown here is derived from an EMBL/GenBank/DDBJ whole genome shotgun (WGS) entry which is preliminary data.</text>
</comment>
<dbReference type="PANTHER" id="PTHR41287">
    <property type="match status" value="1"/>
</dbReference>
<evidence type="ECO:0000259" key="2">
    <source>
        <dbReference type="Pfam" id="PF20441"/>
    </source>
</evidence>
<evidence type="ECO:0000313" key="3">
    <source>
        <dbReference type="EMBL" id="PWJ13948.1"/>
    </source>
</evidence>
<evidence type="ECO:0000313" key="4">
    <source>
        <dbReference type="Proteomes" id="UP000245720"/>
    </source>
</evidence>
<dbReference type="Gene3D" id="3.40.50.300">
    <property type="entry name" value="P-loop containing nucleotide triphosphate hydrolases"/>
    <property type="match status" value="1"/>
</dbReference>
<feature type="domain" description="Terminase large subunit-like ATPase" evidence="1">
    <location>
        <begin position="82"/>
        <end position="248"/>
    </location>
</feature>
<dbReference type="EMBL" id="QGDI01000003">
    <property type="protein sequence ID" value="PWJ13948.1"/>
    <property type="molecule type" value="Genomic_DNA"/>
</dbReference>
<dbReference type="PANTHER" id="PTHR41287:SF1">
    <property type="entry name" value="PROTEIN YMFN"/>
    <property type="match status" value="1"/>
</dbReference>
<evidence type="ECO:0000259" key="1">
    <source>
        <dbReference type="Pfam" id="PF03354"/>
    </source>
</evidence>
<gene>
    <name evidence="3" type="ORF">IE37_00879</name>
</gene>
<dbReference type="Proteomes" id="UP000245720">
    <property type="component" value="Unassembled WGS sequence"/>
</dbReference>
<name>A0A315Y312_RUMFL</name>
<organism evidence="3 4">
    <name type="scientific">Ruminococcus flavefaciens</name>
    <dbReference type="NCBI Taxonomy" id="1265"/>
    <lineage>
        <taxon>Bacteria</taxon>
        <taxon>Bacillati</taxon>
        <taxon>Bacillota</taxon>
        <taxon>Clostridia</taxon>
        <taxon>Eubacteriales</taxon>
        <taxon>Oscillospiraceae</taxon>
        <taxon>Ruminococcus</taxon>
    </lineage>
</organism>
<dbReference type="InterPro" id="IPR046462">
    <property type="entry name" value="TerL_nuclease"/>
</dbReference>
<sequence>MKHSRAYKYALWCTEPDNQYVGRYVKRQAKLWIAIVDGSNTEAYVCGKRWKKITKLLKLIIHPDLHCSMYEGLEDYAVLFIYALFCTKRRSDDLRYYETGLLEIARKNFKTFTSAVIFIIGLLTEPKFSRFFSVAPDLSLSSELQVAIKKIIKSSPCLADEKIFKLMRKEVRCKLTESEYTPLAYSNDRMDGKLANMFLADECGAMDNYPIEAMRSSQIMLLEKLGIIISTQYPNDNNAMTEEIDVAKKAIDGLLDDERIFALLYEPDDEFKTGDTWKTSDVALLQANPAAYAHEHMLRDLKKKREKAVLYENKRENFLCKHMNILYKGLGVEGFVEITKVRMCFSEPEPDFWKGRRVYIGLDLSQTDDNTSVAMAAYDEAEDMIYVKVWGFFPADKLEEKTHRERVDYKKLIERGECFACGDEVIDYGFVERFIQSLPEKYGVEIVQLGFDRYNAISTVQKLEAADDPIECVEIKQHSSVLHRPTKLLKESILSRKFRYEGNQMLEINFQNARCTKDTNLNLYVNKKKSAGKVDMVVSIINALYLLQVDVLDSMEQGFGCQVI</sequence>
<dbReference type="InterPro" id="IPR046461">
    <property type="entry name" value="TerL_ATPase"/>
</dbReference>
<dbReference type="Pfam" id="PF03354">
    <property type="entry name" value="TerL_ATPase"/>
    <property type="match status" value="1"/>
</dbReference>
<dbReference type="InterPro" id="IPR005021">
    <property type="entry name" value="Terminase_largesu-like"/>
</dbReference>